<dbReference type="GO" id="GO:0006310">
    <property type="term" value="P:DNA recombination"/>
    <property type="evidence" value="ECO:0007669"/>
    <property type="project" value="UniProtKB-UniRule"/>
</dbReference>
<protein>
    <recommendedName>
        <fullName evidence="6">Holliday junction branch migration complex subunit RuvA</fullName>
    </recommendedName>
</protein>
<dbReference type="GO" id="GO:0005737">
    <property type="term" value="C:cytoplasm"/>
    <property type="evidence" value="ECO:0007669"/>
    <property type="project" value="UniProtKB-SubCell"/>
</dbReference>
<gene>
    <name evidence="6" type="primary">ruvA</name>
    <name evidence="8" type="ORF">COY37_05505</name>
</gene>
<evidence type="ECO:0000313" key="9">
    <source>
        <dbReference type="Proteomes" id="UP000230956"/>
    </source>
</evidence>
<dbReference type="Pfam" id="PF07499">
    <property type="entry name" value="RuvA_C"/>
    <property type="match status" value="1"/>
</dbReference>
<comment type="caution">
    <text evidence="8">The sequence shown here is derived from an EMBL/GenBank/DDBJ whole genome shotgun (WGS) entry which is preliminary data.</text>
</comment>
<evidence type="ECO:0000256" key="6">
    <source>
        <dbReference type="HAMAP-Rule" id="MF_00031"/>
    </source>
</evidence>
<comment type="subcellular location">
    <subcellularLocation>
        <location evidence="6">Cytoplasm</location>
    </subcellularLocation>
</comment>
<comment type="caution">
    <text evidence="6">Lacks conserved residue(s) required for the propagation of feature annotation.</text>
</comment>
<dbReference type="Proteomes" id="UP000230956">
    <property type="component" value="Unassembled WGS sequence"/>
</dbReference>
<dbReference type="InterPro" id="IPR010994">
    <property type="entry name" value="RuvA_2-like"/>
</dbReference>
<evidence type="ECO:0000256" key="4">
    <source>
        <dbReference type="ARBA" id="ARBA00023172"/>
    </source>
</evidence>
<comment type="subunit">
    <text evidence="6">Homotetramer. Forms an RuvA(8)-RuvB(12)-Holliday junction (HJ) complex. HJ DNA is sandwiched between 2 RuvA tetramers; dsDNA enters through RuvA and exits via RuvB. An RuvB hexamer assembles on each DNA strand where it exits the tetramer. Each RuvB hexamer is contacted by two RuvA subunits (via domain III) on 2 adjacent RuvB subunits; this complex drives branch migration. In the full resolvosome a probable DNA-RuvA(4)-RuvB(12)-RuvC(2) complex forms which resolves the HJ.</text>
</comment>
<dbReference type="SUPFAM" id="SSF46929">
    <property type="entry name" value="DNA helicase RuvA subunit, C-terminal domain"/>
    <property type="match status" value="1"/>
</dbReference>
<dbReference type="Gene3D" id="2.40.50.140">
    <property type="entry name" value="Nucleic acid-binding proteins"/>
    <property type="match status" value="1"/>
</dbReference>
<dbReference type="SUPFAM" id="SSF50249">
    <property type="entry name" value="Nucleic acid-binding proteins"/>
    <property type="match status" value="1"/>
</dbReference>
<dbReference type="InterPro" id="IPR036267">
    <property type="entry name" value="RuvA_C_sf"/>
</dbReference>
<evidence type="ECO:0000259" key="7">
    <source>
        <dbReference type="SMART" id="SM00278"/>
    </source>
</evidence>
<evidence type="ECO:0000256" key="3">
    <source>
        <dbReference type="ARBA" id="ARBA00023125"/>
    </source>
</evidence>
<name>A0A2M7T823_9ACTN</name>
<evidence type="ECO:0000256" key="2">
    <source>
        <dbReference type="ARBA" id="ARBA00022763"/>
    </source>
</evidence>
<feature type="domain" description="Helix-hairpin-helix DNA-binding motif class 1" evidence="7">
    <location>
        <begin position="108"/>
        <end position="127"/>
    </location>
</feature>
<dbReference type="SUPFAM" id="SSF47781">
    <property type="entry name" value="RuvA domain 2-like"/>
    <property type="match status" value="1"/>
</dbReference>
<dbReference type="Pfam" id="PF14520">
    <property type="entry name" value="HHH_5"/>
    <property type="match status" value="1"/>
</dbReference>
<dbReference type="CDD" id="cd14332">
    <property type="entry name" value="UBA_RuvA_C"/>
    <property type="match status" value="1"/>
</dbReference>
<dbReference type="EMBL" id="PFNG01000132">
    <property type="protein sequence ID" value="PIZ39040.1"/>
    <property type="molecule type" value="Genomic_DNA"/>
</dbReference>
<comment type="function">
    <text evidence="6">The RuvA-RuvB-RuvC complex processes Holliday junction (HJ) DNA during genetic recombination and DNA repair, while the RuvA-RuvB complex plays an important role in the rescue of blocked DNA replication forks via replication fork reversal (RFR). RuvA specifically binds to HJ cruciform DNA, conferring on it an open structure. The RuvB hexamer acts as an ATP-dependent pump, pulling dsDNA into and through the RuvAB complex. HJ branch migration allows RuvC to scan DNA until it finds its consensus sequence, where it cleaves and resolves the cruciform DNA.</text>
</comment>
<dbReference type="AlphaFoldDB" id="A0A2M7T823"/>
<evidence type="ECO:0000256" key="5">
    <source>
        <dbReference type="ARBA" id="ARBA00023204"/>
    </source>
</evidence>
<dbReference type="Gene3D" id="1.10.8.10">
    <property type="entry name" value="DNA helicase RuvA subunit, C-terminal domain"/>
    <property type="match status" value="1"/>
</dbReference>
<dbReference type="Pfam" id="PF01330">
    <property type="entry name" value="RuvA_N"/>
    <property type="match status" value="1"/>
</dbReference>
<dbReference type="NCBIfam" id="TIGR00084">
    <property type="entry name" value="ruvA"/>
    <property type="match status" value="1"/>
</dbReference>
<dbReference type="InterPro" id="IPR003583">
    <property type="entry name" value="Hlx-hairpin-Hlx_DNA-bd_motif"/>
</dbReference>
<keyword evidence="5 6" id="KW-0234">DNA repair</keyword>
<dbReference type="RefSeq" id="WP_286678168.1">
    <property type="nucleotide sequence ID" value="NZ_MNXI01000065.1"/>
</dbReference>
<feature type="region of interest" description="Domain III" evidence="6">
    <location>
        <begin position="140"/>
        <end position="198"/>
    </location>
</feature>
<reference evidence="9" key="1">
    <citation type="submission" date="2017-09" db="EMBL/GenBank/DDBJ databases">
        <title>Depth-based differentiation of microbial function through sediment-hosted aquifers and enrichment of novel symbionts in the deep terrestrial subsurface.</title>
        <authorList>
            <person name="Probst A.J."/>
            <person name="Ladd B."/>
            <person name="Jarett J.K."/>
            <person name="Geller-Mcgrath D.E."/>
            <person name="Sieber C.M.K."/>
            <person name="Emerson J.B."/>
            <person name="Anantharaman K."/>
            <person name="Thomas B.C."/>
            <person name="Malmstrom R."/>
            <person name="Stieglmeier M."/>
            <person name="Klingl A."/>
            <person name="Woyke T."/>
            <person name="Ryan C.M."/>
            <person name="Banfield J.F."/>
        </authorList>
    </citation>
    <scope>NUCLEOTIDE SEQUENCE [LARGE SCALE GENOMIC DNA]</scope>
</reference>
<organism evidence="8 9">
    <name type="scientific">Candidatus Aquicultor secundus</name>
    <dbReference type="NCBI Taxonomy" id="1973895"/>
    <lineage>
        <taxon>Bacteria</taxon>
        <taxon>Bacillati</taxon>
        <taxon>Actinomycetota</taxon>
        <taxon>Candidatus Aquicultoria</taxon>
        <taxon>Candidatus Aquicultorales</taxon>
        <taxon>Candidatus Aquicultoraceae</taxon>
        <taxon>Candidatus Aquicultor</taxon>
    </lineage>
</organism>
<dbReference type="GO" id="GO:0009379">
    <property type="term" value="C:Holliday junction helicase complex"/>
    <property type="evidence" value="ECO:0007669"/>
    <property type="project" value="InterPro"/>
</dbReference>
<dbReference type="GO" id="GO:0048476">
    <property type="term" value="C:Holliday junction resolvase complex"/>
    <property type="evidence" value="ECO:0007669"/>
    <property type="project" value="UniProtKB-UniRule"/>
</dbReference>
<feature type="region of interest" description="Domain I" evidence="6">
    <location>
        <begin position="1"/>
        <end position="64"/>
    </location>
</feature>
<dbReference type="InterPro" id="IPR011114">
    <property type="entry name" value="RuvA_C"/>
</dbReference>
<proteinExistence type="inferred from homology"/>
<evidence type="ECO:0000313" key="8">
    <source>
        <dbReference type="EMBL" id="PIZ39040.1"/>
    </source>
</evidence>
<dbReference type="InterPro" id="IPR013849">
    <property type="entry name" value="DNA_helicase_Holl-junc_RuvA_I"/>
</dbReference>
<keyword evidence="2 6" id="KW-0227">DNA damage</keyword>
<keyword evidence="3 6" id="KW-0238">DNA-binding</keyword>
<evidence type="ECO:0000256" key="1">
    <source>
        <dbReference type="ARBA" id="ARBA00022490"/>
    </source>
</evidence>
<comment type="similarity">
    <text evidence="6">Belongs to the RuvA family.</text>
</comment>
<keyword evidence="1 6" id="KW-0963">Cytoplasm</keyword>
<sequence length="198" mass="21443">MIAFLRGRLEDKGPGTVDIDVSGVGYRVSMSNNSLAAMPQRGEPVFVYTYTHVREDVLQLFGFMSVAERELFERLISVSGIGPKVALVILSSFDVDSLKQAIVGEDIALITSIPGIGKKNAQRLVLELKEKLTLPEIGLTSTAYIKDRSAYEEARSALLGLGYTSAEAKKALDGFAPDGTEISVEVLIKHALKNLAKN</sequence>
<feature type="domain" description="Helix-hairpin-helix DNA-binding motif class 1" evidence="7">
    <location>
        <begin position="73"/>
        <end position="92"/>
    </location>
</feature>
<keyword evidence="4 6" id="KW-0233">DNA recombination</keyword>
<dbReference type="GO" id="GO:0006281">
    <property type="term" value="P:DNA repair"/>
    <property type="evidence" value="ECO:0007669"/>
    <property type="project" value="UniProtKB-UniRule"/>
</dbReference>
<dbReference type="GO" id="GO:0009378">
    <property type="term" value="F:four-way junction helicase activity"/>
    <property type="evidence" value="ECO:0007669"/>
    <property type="project" value="InterPro"/>
</dbReference>
<dbReference type="Gene3D" id="1.10.150.20">
    <property type="entry name" value="5' to 3' exonuclease, C-terminal subdomain"/>
    <property type="match status" value="1"/>
</dbReference>
<dbReference type="HAMAP" id="MF_00031">
    <property type="entry name" value="DNA_HJ_migration_RuvA"/>
    <property type="match status" value="1"/>
</dbReference>
<dbReference type="InterPro" id="IPR000085">
    <property type="entry name" value="RuvA"/>
</dbReference>
<dbReference type="GO" id="GO:0000400">
    <property type="term" value="F:four-way junction DNA binding"/>
    <property type="evidence" value="ECO:0007669"/>
    <property type="project" value="UniProtKB-UniRule"/>
</dbReference>
<dbReference type="SMART" id="SM00278">
    <property type="entry name" value="HhH1"/>
    <property type="match status" value="2"/>
</dbReference>
<dbReference type="GO" id="GO:0005524">
    <property type="term" value="F:ATP binding"/>
    <property type="evidence" value="ECO:0007669"/>
    <property type="project" value="InterPro"/>
</dbReference>
<comment type="domain">
    <text evidence="6">Has three domains with a flexible linker between the domains II and III and assumes an 'L' shape. Domain III is highly mobile and contacts RuvB.</text>
</comment>
<dbReference type="InterPro" id="IPR012340">
    <property type="entry name" value="NA-bd_OB-fold"/>
</dbReference>
<accession>A0A2M7T823</accession>